<name>A0AAU7LR51_9BURK</name>
<sequence>MSHPTLPAGPLNFRQLSDNYQFLRGFVRNPARVGSIVPSSRQLEQRLVQLARLGEARTVVELGPGTGGTTAAFLQAMSPTAQLLAIELDSEFHQRLDAAIRDPRFNLELGSAERLAEFLAARWLPAPDAIVSGIPFSTMAPEVSDRVAATVARVLRPGGRFVAYQVRAHVADFMSPYLGQPETCWEFMNVPPVRVFTWVKPGR</sequence>
<organism evidence="2">
    <name type="scientific">Polaromonas hydrogenivorans</name>
    <dbReference type="NCBI Taxonomy" id="335476"/>
    <lineage>
        <taxon>Bacteria</taxon>
        <taxon>Pseudomonadati</taxon>
        <taxon>Pseudomonadota</taxon>
        <taxon>Betaproteobacteria</taxon>
        <taxon>Burkholderiales</taxon>
        <taxon>Comamonadaceae</taxon>
        <taxon>Polaromonas</taxon>
    </lineage>
</organism>
<dbReference type="EMBL" id="CP157675">
    <property type="protein sequence ID" value="XBP70106.1"/>
    <property type="molecule type" value="Genomic_DNA"/>
</dbReference>
<evidence type="ECO:0000259" key="1">
    <source>
        <dbReference type="Pfam" id="PF13649"/>
    </source>
</evidence>
<keyword evidence="2" id="KW-0808">Transferase</keyword>
<dbReference type="CDD" id="cd02440">
    <property type="entry name" value="AdoMet_MTases"/>
    <property type="match status" value="1"/>
</dbReference>
<dbReference type="GO" id="GO:0008168">
    <property type="term" value="F:methyltransferase activity"/>
    <property type="evidence" value="ECO:0007669"/>
    <property type="project" value="UniProtKB-KW"/>
</dbReference>
<dbReference type="AlphaFoldDB" id="A0AAU7LR51"/>
<dbReference type="Pfam" id="PF13649">
    <property type="entry name" value="Methyltransf_25"/>
    <property type="match status" value="1"/>
</dbReference>
<keyword evidence="2" id="KW-0489">Methyltransferase</keyword>
<dbReference type="InterPro" id="IPR041698">
    <property type="entry name" value="Methyltransf_25"/>
</dbReference>
<gene>
    <name evidence="2" type="ORF">ABLV49_19910</name>
</gene>
<dbReference type="RefSeq" id="WP_349279210.1">
    <property type="nucleotide sequence ID" value="NZ_CBCSCU010000007.1"/>
</dbReference>
<feature type="domain" description="Methyltransferase" evidence="1">
    <location>
        <begin position="59"/>
        <end position="159"/>
    </location>
</feature>
<evidence type="ECO:0000313" key="2">
    <source>
        <dbReference type="EMBL" id="XBP70106.1"/>
    </source>
</evidence>
<proteinExistence type="predicted"/>
<dbReference type="InterPro" id="IPR029063">
    <property type="entry name" value="SAM-dependent_MTases_sf"/>
</dbReference>
<protein>
    <submittedName>
        <fullName evidence="2">Methyltransferase domain-containing protein</fullName>
    </submittedName>
</protein>
<reference evidence="2" key="1">
    <citation type="submission" date="2024-05" db="EMBL/GenBank/DDBJ databases">
        <authorList>
            <person name="Bunk B."/>
            <person name="Swiderski J."/>
            <person name="Sproer C."/>
            <person name="Thiel V."/>
        </authorList>
    </citation>
    <scope>NUCLEOTIDE SEQUENCE</scope>
    <source>
        <strain evidence="2">DSM 17735</strain>
    </source>
</reference>
<dbReference type="SUPFAM" id="SSF53335">
    <property type="entry name" value="S-adenosyl-L-methionine-dependent methyltransferases"/>
    <property type="match status" value="1"/>
</dbReference>
<accession>A0AAU7LR51</accession>
<dbReference type="GO" id="GO:0032259">
    <property type="term" value="P:methylation"/>
    <property type="evidence" value="ECO:0007669"/>
    <property type="project" value="UniProtKB-KW"/>
</dbReference>
<dbReference type="Gene3D" id="3.40.50.150">
    <property type="entry name" value="Vaccinia Virus protein VP39"/>
    <property type="match status" value="1"/>
</dbReference>